<sequence>MPSLKGKVQGAQNSTAPYAAGRRPGIMALPTPQTHQRPFLKPVFSQLG</sequence>
<dbReference type="AlphaFoldDB" id="A0A0E9RP20"/>
<protein>
    <submittedName>
        <fullName evidence="2">Uncharacterized protein</fullName>
    </submittedName>
</protein>
<evidence type="ECO:0000313" key="2">
    <source>
        <dbReference type="EMBL" id="JAH30824.1"/>
    </source>
</evidence>
<name>A0A0E9RP20_ANGAN</name>
<feature type="region of interest" description="Disordered" evidence="1">
    <location>
        <begin position="1"/>
        <end position="48"/>
    </location>
</feature>
<proteinExistence type="predicted"/>
<organism evidence="2">
    <name type="scientific">Anguilla anguilla</name>
    <name type="common">European freshwater eel</name>
    <name type="synonym">Muraena anguilla</name>
    <dbReference type="NCBI Taxonomy" id="7936"/>
    <lineage>
        <taxon>Eukaryota</taxon>
        <taxon>Metazoa</taxon>
        <taxon>Chordata</taxon>
        <taxon>Craniata</taxon>
        <taxon>Vertebrata</taxon>
        <taxon>Euteleostomi</taxon>
        <taxon>Actinopterygii</taxon>
        <taxon>Neopterygii</taxon>
        <taxon>Teleostei</taxon>
        <taxon>Anguilliformes</taxon>
        <taxon>Anguillidae</taxon>
        <taxon>Anguilla</taxon>
    </lineage>
</organism>
<reference evidence="2" key="2">
    <citation type="journal article" date="2015" name="Fish Shellfish Immunol.">
        <title>Early steps in the European eel (Anguilla anguilla)-Vibrio vulnificus interaction in the gills: Role of the RtxA13 toxin.</title>
        <authorList>
            <person name="Callol A."/>
            <person name="Pajuelo D."/>
            <person name="Ebbesson L."/>
            <person name="Teles M."/>
            <person name="MacKenzie S."/>
            <person name="Amaro C."/>
        </authorList>
    </citation>
    <scope>NUCLEOTIDE SEQUENCE</scope>
</reference>
<dbReference type="EMBL" id="GBXM01077753">
    <property type="protein sequence ID" value="JAH30824.1"/>
    <property type="molecule type" value="Transcribed_RNA"/>
</dbReference>
<evidence type="ECO:0000256" key="1">
    <source>
        <dbReference type="SAM" id="MobiDB-lite"/>
    </source>
</evidence>
<reference evidence="2" key="1">
    <citation type="submission" date="2014-11" db="EMBL/GenBank/DDBJ databases">
        <authorList>
            <person name="Amaro Gonzalez C."/>
        </authorList>
    </citation>
    <scope>NUCLEOTIDE SEQUENCE</scope>
</reference>
<accession>A0A0E9RP20</accession>